<dbReference type="Proteomes" id="UP000567795">
    <property type="component" value="Unassembled WGS sequence"/>
</dbReference>
<dbReference type="RefSeq" id="WP_179812985.1">
    <property type="nucleotide sequence ID" value="NZ_JACBZD010000001.1"/>
</dbReference>
<sequence>MKSSIIVTGASAGLGLCASQELAAAGHHVVLAVRSVERGEAAAERIRAKTPGASLEVLRLDLASLASVRTGVKEFLANGDRPPLHGLVCNAGIQVVSGVKRTQDGFEMTFGTNHLGHFLLIQLLLEHVAEPGRIILVSSETHQGPRKSMGFPAPVWEDPRALADPSKSRLDGSPKSGRIRYATSKLANLYATYELARRVEGRRITVNAFDPGLMPETGLDRDWPPLMQRMYHGMAPLLTRLVPGARSVAQSGADLAWMVTAPELAEVSGAYYSGRRRVPSSAESHDQARARELWEASEELVAERS</sequence>
<dbReference type="EC" id="1.3.1.33" evidence="3"/>
<dbReference type="InterPro" id="IPR036291">
    <property type="entry name" value="NAD(P)-bd_dom_sf"/>
</dbReference>
<dbReference type="AlphaFoldDB" id="A0A852ZRA2"/>
<reference evidence="3 4" key="1">
    <citation type="submission" date="2020-07" db="EMBL/GenBank/DDBJ databases">
        <title>Sequencing the genomes of 1000 actinobacteria strains.</title>
        <authorList>
            <person name="Klenk H.-P."/>
        </authorList>
    </citation>
    <scope>NUCLEOTIDE SEQUENCE [LARGE SCALE GENOMIC DNA]</scope>
    <source>
        <strain evidence="3 4">DSM 42178</strain>
    </source>
</reference>
<dbReference type="SUPFAM" id="SSF51735">
    <property type="entry name" value="NAD(P)-binding Rossmann-fold domains"/>
    <property type="match status" value="1"/>
</dbReference>
<gene>
    <name evidence="3" type="ORF">FHU37_000960</name>
</gene>
<proteinExistence type="inferred from homology"/>
<keyword evidence="2 3" id="KW-0560">Oxidoreductase</keyword>
<comment type="similarity">
    <text evidence="1">Belongs to the short-chain dehydrogenases/reductases (SDR) family.</text>
</comment>
<dbReference type="PANTHER" id="PTHR24320:SF152">
    <property type="entry name" value="SHORT-CHAIN DEHYDROGENASE_REDUCTASE FAMILY PROTEIN"/>
    <property type="match status" value="1"/>
</dbReference>
<protein>
    <submittedName>
        <fullName evidence="3">Protochlorophyllide reductase</fullName>
        <ecNumber evidence="3">1.3.1.33</ecNumber>
    </submittedName>
</protein>
<organism evidence="3 4">
    <name type="scientific">Allostreptomyces psammosilenae</name>
    <dbReference type="NCBI Taxonomy" id="1892865"/>
    <lineage>
        <taxon>Bacteria</taxon>
        <taxon>Bacillati</taxon>
        <taxon>Actinomycetota</taxon>
        <taxon>Actinomycetes</taxon>
        <taxon>Kitasatosporales</taxon>
        <taxon>Streptomycetaceae</taxon>
        <taxon>Allostreptomyces</taxon>
    </lineage>
</organism>
<dbReference type="InterPro" id="IPR002347">
    <property type="entry name" value="SDR_fam"/>
</dbReference>
<dbReference type="Pfam" id="PF00106">
    <property type="entry name" value="adh_short"/>
    <property type="match status" value="1"/>
</dbReference>
<evidence type="ECO:0000313" key="4">
    <source>
        <dbReference type="Proteomes" id="UP000567795"/>
    </source>
</evidence>
<evidence type="ECO:0000256" key="1">
    <source>
        <dbReference type="ARBA" id="ARBA00006484"/>
    </source>
</evidence>
<accession>A0A852ZRA2</accession>
<dbReference type="Gene3D" id="3.40.50.720">
    <property type="entry name" value="NAD(P)-binding Rossmann-like Domain"/>
    <property type="match status" value="1"/>
</dbReference>
<comment type="caution">
    <text evidence="3">The sequence shown here is derived from an EMBL/GenBank/DDBJ whole genome shotgun (WGS) entry which is preliminary data.</text>
</comment>
<dbReference type="PRINTS" id="PR00081">
    <property type="entry name" value="GDHRDH"/>
</dbReference>
<name>A0A852ZRA2_9ACTN</name>
<evidence type="ECO:0000256" key="2">
    <source>
        <dbReference type="ARBA" id="ARBA00023002"/>
    </source>
</evidence>
<dbReference type="EMBL" id="JACBZD010000001">
    <property type="protein sequence ID" value="NYI04017.1"/>
    <property type="molecule type" value="Genomic_DNA"/>
</dbReference>
<keyword evidence="4" id="KW-1185">Reference proteome</keyword>
<dbReference type="PANTHER" id="PTHR24320">
    <property type="entry name" value="RETINOL DEHYDROGENASE"/>
    <property type="match status" value="1"/>
</dbReference>
<evidence type="ECO:0000313" key="3">
    <source>
        <dbReference type="EMBL" id="NYI04017.1"/>
    </source>
</evidence>
<dbReference type="GO" id="GO:0016630">
    <property type="term" value="F:protochlorophyllide reductase activity"/>
    <property type="evidence" value="ECO:0007669"/>
    <property type="project" value="UniProtKB-EC"/>
</dbReference>